<gene>
    <name evidence="4" type="ORF">DERYTH_LOCUS8826</name>
</gene>
<keyword evidence="5" id="KW-1185">Reference proteome</keyword>
<dbReference type="AlphaFoldDB" id="A0A9N9D485"/>
<dbReference type="OrthoDB" id="2019572at2759"/>
<name>A0A9N9D485_9GLOM</name>
<dbReference type="InterPro" id="IPR015202">
    <property type="entry name" value="GO-like_E_set"/>
</dbReference>
<dbReference type="InterPro" id="IPR014756">
    <property type="entry name" value="Ig_E-set"/>
</dbReference>
<evidence type="ECO:0000256" key="1">
    <source>
        <dbReference type="ARBA" id="ARBA00022729"/>
    </source>
</evidence>
<dbReference type="SUPFAM" id="SSF50965">
    <property type="entry name" value="Galactose oxidase, central domain"/>
    <property type="match status" value="1"/>
</dbReference>
<dbReference type="InterPro" id="IPR013783">
    <property type="entry name" value="Ig-like_fold"/>
</dbReference>
<proteinExistence type="predicted"/>
<dbReference type="EMBL" id="CAJVPY010004643">
    <property type="protein sequence ID" value="CAG8624694.1"/>
    <property type="molecule type" value="Genomic_DNA"/>
</dbReference>
<feature type="domain" description="Galactose oxidase-like Early set" evidence="3">
    <location>
        <begin position="457"/>
        <end position="545"/>
    </location>
</feature>
<dbReference type="Proteomes" id="UP000789405">
    <property type="component" value="Unassembled WGS sequence"/>
</dbReference>
<dbReference type="Pfam" id="PF09118">
    <property type="entry name" value="GO-like_E_set"/>
    <property type="match status" value="1"/>
</dbReference>
<sequence>MVGSALCDAITSTNSSTVNVTVNPSIGGEWKEVGKTTVAAMHIVLVRPTKILIIDKAEKNPDAVYPDGRYAFSSEYDLTTGKSRTLNLKTNTFCSAGSFFENGTLIESGGAENTFGAQKGFQSVRLFTSCDDDNCDWLEFPSYMKSLRWYNTMATLPDGRVFDIGGSTEAISVNDDAVNNPTYEFFPKGSDNSSSVKFQFLVDTLPYNLYPSVFVLPGPPNQTWLYMSANKKAIIWDYVAQKIVKTLPDIPGGPRTYPLTGTIFLLPLHYENNYTAEIVACGGSAAQKPDSKSENDCARLNLALPNSNWTLESFGDFDTGRLMGDYIHMPDGKVLIVNGAGMGYAGWDKGDTTNRQHVARLPQKIPLLYDPKAPNGSRFTRMAEAKYVRVYHSTATLIPDGTVFISGSNPNAAYCATCEYPTEYRVEIFTPPYLLNGTPRPIIRNIAGTTVFNSLIPIQTTYGEIVTILIDLDDPTASITAALINHGFVTHSQHMSARYVSLQIQNQIPIPSGYAVDVSLPPHPNIMPPGRHLYIYILNKGTPANTAIEINLKRS</sequence>
<evidence type="ECO:0000313" key="5">
    <source>
        <dbReference type="Proteomes" id="UP000789405"/>
    </source>
</evidence>
<dbReference type="PANTHER" id="PTHR32208:SF21">
    <property type="entry name" value="LOW QUALITY PROTEIN: ALDEHYDE OXIDASE GLOX-LIKE"/>
    <property type="match status" value="1"/>
</dbReference>
<comment type="caution">
    <text evidence="4">The sequence shown here is derived from an EMBL/GenBank/DDBJ whole genome shotgun (WGS) entry which is preliminary data.</text>
</comment>
<reference evidence="4" key="1">
    <citation type="submission" date="2021-06" db="EMBL/GenBank/DDBJ databases">
        <authorList>
            <person name="Kallberg Y."/>
            <person name="Tangrot J."/>
            <person name="Rosling A."/>
        </authorList>
    </citation>
    <scope>NUCLEOTIDE SEQUENCE</scope>
    <source>
        <strain evidence="4">MA453B</strain>
    </source>
</reference>
<protein>
    <submittedName>
        <fullName evidence="4">23248_t:CDS:1</fullName>
    </submittedName>
</protein>
<evidence type="ECO:0000259" key="3">
    <source>
        <dbReference type="Pfam" id="PF09118"/>
    </source>
</evidence>
<dbReference type="Gene3D" id="2.130.10.80">
    <property type="entry name" value="Galactose oxidase/kelch, beta-propeller"/>
    <property type="match status" value="1"/>
</dbReference>
<dbReference type="InterPro" id="IPR037293">
    <property type="entry name" value="Gal_Oxidase_central_sf"/>
</dbReference>
<keyword evidence="1" id="KW-0732">Signal</keyword>
<dbReference type="InterPro" id="IPR011043">
    <property type="entry name" value="Gal_Oxase/kelch_b-propeller"/>
</dbReference>
<organism evidence="4 5">
    <name type="scientific">Dentiscutata erythropus</name>
    <dbReference type="NCBI Taxonomy" id="1348616"/>
    <lineage>
        <taxon>Eukaryota</taxon>
        <taxon>Fungi</taxon>
        <taxon>Fungi incertae sedis</taxon>
        <taxon>Mucoromycota</taxon>
        <taxon>Glomeromycotina</taxon>
        <taxon>Glomeromycetes</taxon>
        <taxon>Diversisporales</taxon>
        <taxon>Gigasporaceae</taxon>
        <taxon>Dentiscutata</taxon>
    </lineage>
</organism>
<evidence type="ECO:0000313" key="4">
    <source>
        <dbReference type="EMBL" id="CAG8624694.1"/>
    </source>
</evidence>
<feature type="domain" description="Glyoxal oxidase N-terminal" evidence="2">
    <location>
        <begin position="68"/>
        <end position="433"/>
    </location>
</feature>
<dbReference type="SUPFAM" id="SSF81296">
    <property type="entry name" value="E set domains"/>
    <property type="match status" value="1"/>
</dbReference>
<dbReference type="Gene3D" id="2.60.40.10">
    <property type="entry name" value="Immunoglobulins"/>
    <property type="match status" value="1"/>
</dbReference>
<dbReference type="InterPro" id="IPR009880">
    <property type="entry name" value="Glyoxal_oxidase_N"/>
</dbReference>
<evidence type="ECO:0000259" key="2">
    <source>
        <dbReference type="Pfam" id="PF07250"/>
    </source>
</evidence>
<dbReference type="Pfam" id="PF07250">
    <property type="entry name" value="Glyoxal_oxid_N"/>
    <property type="match status" value="1"/>
</dbReference>
<accession>A0A9N9D485</accession>
<dbReference type="PANTHER" id="PTHR32208">
    <property type="entry name" value="SECRETED PROTEIN-RELATED"/>
    <property type="match status" value="1"/>
</dbReference>